<sequence length="280" mass="30824">MRITPSELDESVPRSGQHNASATIAAPCIVAWVGRSSDPLAQHAKALCEQNADAVATCPDVASLIESPPRLPLTHVLLAQTDRSHPIEAEQLRELQRVAPNASVVRWLGPLVAPSVGLPGQQGWIETISWRDSLQTLPVWLNRSRAEHESRAGSHSTPTRPAQGLVIVSRSWATADAIFDAMESIAGERDQPVPVMTWRRDRLTRADRLASAHVVWDDSVWRPADPKPFQVPEDLSGRSYRHIWMTGMATPAQIHAARRSGVSAVWNKPTRRESLESLLA</sequence>
<dbReference type="RefSeq" id="WP_047812801.1">
    <property type="nucleotide sequence ID" value="NZ_LECT01000007.1"/>
</dbReference>
<keyword evidence="2" id="KW-1185">Reference proteome</keyword>
<reference evidence="1" key="1">
    <citation type="submission" date="2015-05" db="EMBL/GenBank/DDBJ databases">
        <title>Permanent draft genome of Rhodopirellula islandicus K833.</title>
        <authorList>
            <person name="Kizina J."/>
            <person name="Richter M."/>
            <person name="Glockner F.O."/>
            <person name="Harder J."/>
        </authorList>
    </citation>
    <scope>NUCLEOTIDE SEQUENCE [LARGE SCALE GENOMIC DNA]</scope>
    <source>
        <strain evidence="1">K833</strain>
    </source>
</reference>
<comment type="caution">
    <text evidence="1">The sequence shown here is derived from an EMBL/GenBank/DDBJ whole genome shotgun (WGS) entry which is preliminary data.</text>
</comment>
<protein>
    <submittedName>
        <fullName evidence="1">Uncharacterized protein</fullName>
    </submittedName>
</protein>
<organism evidence="1 2">
    <name type="scientific">Rhodopirellula islandica</name>
    <dbReference type="NCBI Taxonomy" id="595434"/>
    <lineage>
        <taxon>Bacteria</taxon>
        <taxon>Pseudomonadati</taxon>
        <taxon>Planctomycetota</taxon>
        <taxon>Planctomycetia</taxon>
        <taxon>Pirellulales</taxon>
        <taxon>Pirellulaceae</taxon>
        <taxon>Rhodopirellula</taxon>
    </lineage>
</organism>
<dbReference type="PATRIC" id="fig|595434.4.peg.726"/>
<evidence type="ECO:0000313" key="1">
    <source>
        <dbReference type="EMBL" id="KLU06947.1"/>
    </source>
</evidence>
<dbReference type="OrthoDB" id="273981at2"/>
<evidence type="ECO:0000313" key="2">
    <source>
        <dbReference type="Proteomes" id="UP000036367"/>
    </source>
</evidence>
<dbReference type="AlphaFoldDB" id="A0A0J1BKB5"/>
<dbReference type="STRING" id="595434.RISK_000748"/>
<gene>
    <name evidence="1" type="ORF">RISK_000748</name>
</gene>
<name>A0A0J1BKB5_RHOIS</name>
<proteinExistence type="predicted"/>
<dbReference type="EMBL" id="LECT01000007">
    <property type="protein sequence ID" value="KLU06947.1"/>
    <property type="molecule type" value="Genomic_DNA"/>
</dbReference>
<dbReference type="Proteomes" id="UP000036367">
    <property type="component" value="Unassembled WGS sequence"/>
</dbReference>
<accession>A0A0J1BKB5</accession>